<reference evidence="10" key="1">
    <citation type="journal article" date="2019" name="Int. J. Syst. Evol. Microbiol.">
        <title>The Global Catalogue of Microorganisms (GCM) 10K type strain sequencing project: providing services to taxonomists for standard genome sequencing and annotation.</title>
        <authorList>
            <consortium name="The Broad Institute Genomics Platform"/>
            <consortium name="The Broad Institute Genome Sequencing Center for Infectious Disease"/>
            <person name="Wu L."/>
            <person name="Ma J."/>
        </authorList>
    </citation>
    <scope>NUCLEOTIDE SEQUENCE [LARGE SCALE GENOMIC DNA]</scope>
    <source>
        <strain evidence="10">CGMCC 1.3240</strain>
    </source>
</reference>
<accession>A0ABW0VXB5</accession>
<feature type="transmembrane region" description="Helical" evidence="7">
    <location>
        <begin position="219"/>
        <end position="239"/>
    </location>
</feature>
<evidence type="ECO:0000256" key="6">
    <source>
        <dbReference type="ARBA" id="ARBA00023136"/>
    </source>
</evidence>
<evidence type="ECO:0000256" key="4">
    <source>
        <dbReference type="ARBA" id="ARBA00022692"/>
    </source>
</evidence>
<comment type="similarity">
    <text evidence="7">Belongs to the binding-protein-dependent transport system permease family.</text>
</comment>
<dbReference type="CDD" id="cd06261">
    <property type="entry name" value="TM_PBP2"/>
    <property type="match status" value="1"/>
</dbReference>
<feature type="transmembrane region" description="Helical" evidence="7">
    <location>
        <begin position="12"/>
        <end position="33"/>
    </location>
</feature>
<comment type="subcellular location">
    <subcellularLocation>
        <location evidence="1 7">Cell membrane</location>
        <topology evidence="1 7">Multi-pass membrane protein</topology>
    </subcellularLocation>
</comment>
<feature type="transmembrane region" description="Helical" evidence="7">
    <location>
        <begin position="158"/>
        <end position="183"/>
    </location>
</feature>
<feature type="transmembrane region" description="Helical" evidence="7">
    <location>
        <begin position="264"/>
        <end position="285"/>
    </location>
</feature>
<evidence type="ECO:0000256" key="3">
    <source>
        <dbReference type="ARBA" id="ARBA00022475"/>
    </source>
</evidence>
<name>A0ABW0VXB5_9BACL</name>
<gene>
    <name evidence="9" type="ORF">ACFPYJ_15625</name>
</gene>
<dbReference type="InterPro" id="IPR000515">
    <property type="entry name" value="MetI-like"/>
</dbReference>
<dbReference type="Proteomes" id="UP001596047">
    <property type="component" value="Unassembled WGS sequence"/>
</dbReference>
<protein>
    <submittedName>
        <fullName evidence="9">Carbohydrate ABC transporter permease</fullName>
    </submittedName>
</protein>
<dbReference type="InterPro" id="IPR051393">
    <property type="entry name" value="ABC_transporter_permease"/>
</dbReference>
<dbReference type="Gene3D" id="1.10.3720.10">
    <property type="entry name" value="MetI-like"/>
    <property type="match status" value="1"/>
</dbReference>
<feature type="transmembrane region" description="Helical" evidence="7">
    <location>
        <begin position="108"/>
        <end position="128"/>
    </location>
</feature>
<evidence type="ECO:0000256" key="5">
    <source>
        <dbReference type="ARBA" id="ARBA00022989"/>
    </source>
</evidence>
<keyword evidence="5 7" id="KW-1133">Transmembrane helix</keyword>
<evidence type="ECO:0000259" key="8">
    <source>
        <dbReference type="PROSITE" id="PS50928"/>
    </source>
</evidence>
<dbReference type="PANTHER" id="PTHR30193">
    <property type="entry name" value="ABC TRANSPORTER PERMEASE PROTEIN"/>
    <property type="match status" value="1"/>
</dbReference>
<evidence type="ECO:0000313" key="10">
    <source>
        <dbReference type="Proteomes" id="UP001596047"/>
    </source>
</evidence>
<evidence type="ECO:0000256" key="1">
    <source>
        <dbReference type="ARBA" id="ARBA00004651"/>
    </source>
</evidence>
<dbReference type="SUPFAM" id="SSF161098">
    <property type="entry name" value="MetI-like"/>
    <property type="match status" value="1"/>
</dbReference>
<sequence length="294" mass="32551">MNKTRKIRNGLVVFSFLSPAVLLYGLFMIYPIGEAVRLSLFDWNGAATSMNFIGLDNYIMTMKDPFFVKSLQHNVVWLGLDLVLLVVPVLVLAVMIGKVRKGMLFFRAGYYLPAVLSLPVVSVLWGKIYDPFIGPINLFLRTIGLGQFALNWLGDSWLVLPAIIVAGAWSSYGLFMILFLAGLQNIDYALYESAEIDGAGPAVKFWHITIPSLRNTMNLIISLVIIYGFKSFALVWIMTQGGPYYSSELVASYVYKAAFIMNKVSYGSAGSIILALIVVVLTILFNSKRDKGAA</sequence>
<feature type="domain" description="ABC transmembrane type-1" evidence="8">
    <location>
        <begin position="71"/>
        <end position="285"/>
    </location>
</feature>
<comment type="caution">
    <text evidence="9">The sequence shown here is derived from an EMBL/GenBank/DDBJ whole genome shotgun (WGS) entry which is preliminary data.</text>
</comment>
<dbReference type="InterPro" id="IPR035906">
    <property type="entry name" value="MetI-like_sf"/>
</dbReference>
<evidence type="ECO:0000256" key="2">
    <source>
        <dbReference type="ARBA" id="ARBA00022448"/>
    </source>
</evidence>
<keyword evidence="4 7" id="KW-0812">Transmembrane</keyword>
<dbReference type="PROSITE" id="PS50928">
    <property type="entry name" value="ABC_TM1"/>
    <property type="match status" value="1"/>
</dbReference>
<organism evidence="9 10">
    <name type="scientific">Paenibacillus solisilvae</name>
    <dbReference type="NCBI Taxonomy" id="2486751"/>
    <lineage>
        <taxon>Bacteria</taxon>
        <taxon>Bacillati</taxon>
        <taxon>Bacillota</taxon>
        <taxon>Bacilli</taxon>
        <taxon>Bacillales</taxon>
        <taxon>Paenibacillaceae</taxon>
        <taxon>Paenibacillus</taxon>
    </lineage>
</organism>
<feature type="transmembrane region" description="Helical" evidence="7">
    <location>
        <begin position="75"/>
        <end position="96"/>
    </location>
</feature>
<keyword evidence="3" id="KW-1003">Cell membrane</keyword>
<keyword evidence="2 7" id="KW-0813">Transport</keyword>
<keyword evidence="10" id="KW-1185">Reference proteome</keyword>
<dbReference type="Pfam" id="PF00528">
    <property type="entry name" value="BPD_transp_1"/>
    <property type="match status" value="1"/>
</dbReference>
<dbReference type="RefSeq" id="WP_379189088.1">
    <property type="nucleotide sequence ID" value="NZ_JBHSOW010000058.1"/>
</dbReference>
<dbReference type="EMBL" id="JBHSOW010000058">
    <property type="protein sequence ID" value="MFC5650526.1"/>
    <property type="molecule type" value="Genomic_DNA"/>
</dbReference>
<evidence type="ECO:0000313" key="9">
    <source>
        <dbReference type="EMBL" id="MFC5650526.1"/>
    </source>
</evidence>
<dbReference type="PANTHER" id="PTHR30193:SF37">
    <property type="entry name" value="INNER MEMBRANE ABC TRANSPORTER PERMEASE PROTEIN YCJO"/>
    <property type="match status" value="1"/>
</dbReference>
<keyword evidence="6 7" id="KW-0472">Membrane</keyword>
<proteinExistence type="inferred from homology"/>
<evidence type="ECO:0000256" key="7">
    <source>
        <dbReference type="RuleBase" id="RU363032"/>
    </source>
</evidence>